<dbReference type="Proteomes" id="UP001569414">
    <property type="component" value="Unassembled WGS sequence"/>
</dbReference>
<name>A0ABV4NJE3_9GAMM</name>
<sequence>MAPMGTKQGRDVYVNNAHYPMYEKVKQEAQTNYYSATLLRALISLNADTGSSQSANGAGTIRYLVRNGMAIEYYIDNGDVLIHKIHFDDSLQADSGNQGTGVYEVKYDGSTWRSADSSYNKMNLQHKWNGAHYAAVSGKFRSRDSAGKLLVRHIEKSYGGTEILPRDIPKIDNFYSLYWINNKQHSALPSVDGLTSLIQQAASARESVNWLVHGEGAKTFQRALEILQNTPSLSRFEAKDEEIVRNLRNKMSGQKVFFSNPVGANPDKLEKLCKVVGLTYVNSNTNPRNLKTAAGRENSWNEIKRIGAAAAGTGLTATAVKESGILTIQKQGGMLSNVYQAAINNPTGAAIGAAAVCTAAAFVVAKTQATKWTSQVRAIHATASSTFGRGNEYWYESDEDLLEQLSA</sequence>
<gene>
    <name evidence="1" type="ORF">ACCI51_01100</name>
</gene>
<evidence type="ECO:0000313" key="2">
    <source>
        <dbReference type="Proteomes" id="UP001569414"/>
    </source>
</evidence>
<organism evidence="1 2">
    <name type="scientific">Microbulbifer echini</name>
    <dbReference type="NCBI Taxonomy" id="1529067"/>
    <lineage>
        <taxon>Bacteria</taxon>
        <taxon>Pseudomonadati</taxon>
        <taxon>Pseudomonadota</taxon>
        <taxon>Gammaproteobacteria</taxon>
        <taxon>Cellvibrionales</taxon>
        <taxon>Microbulbiferaceae</taxon>
        <taxon>Microbulbifer</taxon>
    </lineage>
</organism>
<dbReference type="EMBL" id="JBGMEL010000001">
    <property type="protein sequence ID" value="MFA0789121.1"/>
    <property type="molecule type" value="Genomic_DNA"/>
</dbReference>
<accession>A0ABV4NJE3</accession>
<protein>
    <submittedName>
        <fullName evidence="1">Uncharacterized protein</fullName>
    </submittedName>
</protein>
<evidence type="ECO:0000313" key="1">
    <source>
        <dbReference type="EMBL" id="MFA0789121.1"/>
    </source>
</evidence>
<reference evidence="1 2" key="1">
    <citation type="submission" date="2024-08" db="EMBL/GenBank/DDBJ databases">
        <authorList>
            <person name="Ishaq N."/>
        </authorList>
    </citation>
    <scope>NUCLEOTIDE SEQUENCE [LARGE SCALE GENOMIC DNA]</scope>
    <source>
        <strain evidence="1 2">JCM 30400</strain>
    </source>
</reference>
<dbReference type="RefSeq" id="WP_371842294.1">
    <property type="nucleotide sequence ID" value="NZ_JBGMEL010000001.1"/>
</dbReference>
<comment type="caution">
    <text evidence="1">The sequence shown here is derived from an EMBL/GenBank/DDBJ whole genome shotgun (WGS) entry which is preliminary data.</text>
</comment>
<keyword evidence="2" id="KW-1185">Reference proteome</keyword>
<proteinExistence type="predicted"/>